<comment type="caution">
    <text evidence="3">The sequence shown here is derived from an EMBL/GenBank/DDBJ whole genome shotgun (WGS) entry which is preliminary data.</text>
</comment>
<sequence>MVKATYTGDYNLYNPDEYSWVRENATARSNLTEKRRVLQKTSAFEDGESTNQTWYTEDTVSYVRNGGVNRDGDEVEPYYFVDREFSDYGFVNFHHALLVRIHKQPVFDNVFVGTTLEYVDTWRNGSHGFHMYSVSNETTDTTGEVVVRSDGLIKRLTVDTTVDGNAATFSRTIEPREDVSVTPPQWKGEAVRADREGGPSSGEYDCDDFSSQAAAQAVHEQSGGAHGLDGDGDGIACEALP</sequence>
<dbReference type="AlphaFoldDB" id="M0CE30"/>
<gene>
    <name evidence="3" type="ORF">C475_20203</name>
</gene>
<dbReference type="EMBL" id="AOIU01000045">
    <property type="protein sequence ID" value="ELZ20622.1"/>
    <property type="molecule type" value="Genomic_DNA"/>
</dbReference>
<evidence type="ECO:0000256" key="1">
    <source>
        <dbReference type="SAM" id="MobiDB-lite"/>
    </source>
</evidence>
<dbReference type="Pfam" id="PF05901">
    <property type="entry name" value="Excalibur"/>
    <property type="match status" value="1"/>
</dbReference>
<dbReference type="Proteomes" id="UP000011626">
    <property type="component" value="Unassembled WGS sequence"/>
</dbReference>
<keyword evidence="4" id="KW-1185">Reference proteome</keyword>
<dbReference type="InterPro" id="IPR008613">
    <property type="entry name" value="Excalibur_Ca-bd_domain"/>
</dbReference>
<evidence type="ECO:0000313" key="4">
    <source>
        <dbReference type="Proteomes" id="UP000011626"/>
    </source>
</evidence>
<name>M0CE30_9EURY</name>
<feature type="region of interest" description="Disordered" evidence="1">
    <location>
        <begin position="175"/>
        <end position="241"/>
    </location>
</feature>
<evidence type="ECO:0000313" key="3">
    <source>
        <dbReference type="EMBL" id="ELZ20622.1"/>
    </source>
</evidence>
<organism evidence="3 4">
    <name type="scientific">Halosimplex carlsbadense 2-9-1</name>
    <dbReference type="NCBI Taxonomy" id="797114"/>
    <lineage>
        <taxon>Archaea</taxon>
        <taxon>Methanobacteriati</taxon>
        <taxon>Methanobacteriota</taxon>
        <taxon>Stenosarchaea group</taxon>
        <taxon>Halobacteria</taxon>
        <taxon>Halobacteriales</taxon>
        <taxon>Haloarculaceae</taxon>
        <taxon>Halosimplex</taxon>
    </lineage>
</organism>
<protein>
    <submittedName>
        <fullName evidence="3">Nuclease (SNase domain-containing protein)</fullName>
    </submittedName>
</protein>
<proteinExistence type="predicted"/>
<accession>M0CE30</accession>
<reference evidence="3 4" key="1">
    <citation type="journal article" date="2014" name="PLoS Genet.">
        <title>Phylogenetically driven sequencing of extremely halophilic archaea reveals strategies for static and dynamic osmo-response.</title>
        <authorList>
            <person name="Becker E.A."/>
            <person name="Seitzer P.M."/>
            <person name="Tritt A."/>
            <person name="Larsen D."/>
            <person name="Krusor M."/>
            <person name="Yao A.I."/>
            <person name="Wu D."/>
            <person name="Madern D."/>
            <person name="Eisen J.A."/>
            <person name="Darling A.E."/>
            <person name="Facciotti M.T."/>
        </authorList>
    </citation>
    <scope>NUCLEOTIDE SEQUENCE [LARGE SCALE GENOMIC DNA]</scope>
    <source>
        <strain evidence="3 4">2-9-1</strain>
    </source>
</reference>
<evidence type="ECO:0000259" key="2">
    <source>
        <dbReference type="SMART" id="SM00894"/>
    </source>
</evidence>
<dbReference type="SMART" id="SM00894">
    <property type="entry name" value="Excalibur"/>
    <property type="match status" value="1"/>
</dbReference>
<feature type="domain" description="Excalibur calcium-binding" evidence="2">
    <location>
        <begin position="202"/>
        <end position="238"/>
    </location>
</feature>